<dbReference type="Proteomes" id="UP001190926">
    <property type="component" value="Unassembled WGS sequence"/>
</dbReference>
<gene>
    <name evidence="1" type="ORF">C2S53_015469</name>
</gene>
<evidence type="ECO:0000313" key="2">
    <source>
        <dbReference type="Proteomes" id="UP001190926"/>
    </source>
</evidence>
<reference evidence="1 2" key="1">
    <citation type="journal article" date="2021" name="Nat. Commun.">
        <title>Incipient diploidization of the medicinal plant Perilla within 10,000 years.</title>
        <authorList>
            <person name="Zhang Y."/>
            <person name="Shen Q."/>
            <person name="Leng L."/>
            <person name="Zhang D."/>
            <person name="Chen S."/>
            <person name="Shi Y."/>
            <person name="Ning Z."/>
            <person name="Chen S."/>
        </authorList>
    </citation>
    <scope>NUCLEOTIDE SEQUENCE [LARGE SCALE GENOMIC DNA]</scope>
    <source>
        <strain evidence="2">cv. PC099</strain>
    </source>
</reference>
<dbReference type="FunFam" id="2.30.240.10:FF:000002">
    <property type="entry name" value="Uncharacterized protein At3g07460"/>
    <property type="match status" value="1"/>
</dbReference>
<dbReference type="PANTHER" id="PTHR31676:SF197">
    <property type="entry name" value="DUF538 DOMAIN-CONTAINING PROTEIN"/>
    <property type="match status" value="1"/>
</dbReference>
<evidence type="ECO:0000313" key="1">
    <source>
        <dbReference type="EMBL" id="KAH6821712.1"/>
    </source>
</evidence>
<proteinExistence type="predicted"/>
<dbReference type="SUPFAM" id="SSF141562">
    <property type="entry name" value="At5g01610-like"/>
    <property type="match status" value="1"/>
</dbReference>
<dbReference type="PANTHER" id="PTHR31676">
    <property type="entry name" value="T31J12.3 PROTEIN-RELATED"/>
    <property type="match status" value="1"/>
</dbReference>
<dbReference type="InterPro" id="IPR036758">
    <property type="entry name" value="At5g01610-like"/>
</dbReference>
<dbReference type="Gene3D" id="2.30.240.10">
    <property type="entry name" value="At5g01610-like"/>
    <property type="match status" value="1"/>
</dbReference>
<dbReference type="InterPro" id="IPR007493">
    <property type="entry name" value="DUF538"/>
</dbReference>
<organism evidence="1 2">
    <name type="scientific">Perilla frutescens var. hirtella</name>
    <name type="common">Perilla citriodora</name>
    <name type="synonym">Perilla setoyensis</name>
    <dbReference type="NCBI Taxonomy" id="608512"/>
    <lineage>
        <taxon>Eukaryota</taxon>
        <taxon>Viridiplantae</taxon>
        <taxon>Streptophyta</taxon>
        <taxon>Embryophyta</taxon>
        <taxon>Tracheophyta</taxon>
        <taxon>Spermatophyta</taxon>
        <taxon>Magnoliopsida</taxon>
        <taxon>eudicotyledons</taxon>
        <taxon>Gunneridae</taxon>
        <taxon>Pentapetalae</taxon>
        <taxon>asterids</taxon>
        <taxon>lamiids</taxon>
        <taxon>Lamiales</taxon>
        <taxon>Lamiaceae</taxon>
        <taxon>Nepetoideae</taxon>
        <taxon>Elsholtzieae</taxon>
        <taxon>Perilla</taxon>
    </lineage>
</organism>
<keyword evidence="2" id="KW-1185">Reference proteome</keyword>
<dbReference type="Pfam" id="PF04398">
    <property type="entry name" value="DUF538"/>
    <property type="match status" value="1"/>
</dbReference>
<comment type="caution">
    <text evidence="1">The sequence shown here is derived from an EMBL/GenBank/DDBJ whole genome shotgun (WGS) entry which is preliminary data.</text>
</comment>
<dbReference type="AlphaFoldDB" id="A0AAD4P0M6"/>
<protein>
    <submittedName>
        <fullName evidence="1">Uncharacterized protein</fullName>
    </submittedName>
</protein>
<dbReference type="EMBL" id="SDAM02001956">
    <property type="protein sequence ID" value="KAH6821712.1"/>
    <property type="molecule type" value="Genomic_DNA"/>
</dbReference>
<sequence length="184" mass="20486">MAMLLISAITLATAEEIDPKSLQRASFYDVLQSNGLPMGLFPSSISNFSVEAASGVFRLRLDSPSPCETVFETRLRYERDIGGRFSYGRIGNLTGVSAQELFLWLPVKGIQVDVPSSGLIYFDVEVVSKQFSLSLFETPKDCSVEDVDVEVEEDLLQILQRQNPSENLMKMHSISMDEEHRAAS</sequence>
<name>A0AAD4P0M6_PERFH</name>
<accession>A0AAD4P0M6</accession>